<organism evidence="13 14">
    <name type="scientific">Thioalkalivibrio halophilus</name>
    <dbReference type="NCBI Taxonomy" id="252474"/>
    <lineage>
        <taxon>Bacteria</taxon>
        <taxon>Pseudomonadati</taxon>
        <taxon>Pseudomonadota</taxon>
        <taxon>Gammaproteobacteria</taxon>
        <taxon>Chromatiales</taxon>
        <taxon>Ectothiorhodospiraceae</taxon>
        <taxon>Thioalkalivibrio</taxon>
    </lineage>
</organism>
<comment type="function">
    <text evidence="11">Allosteric enzyme that catalyzes the rate-limiting step in glycogen catabolism, the phosphorolytic cleavage of glycogen to produce glucose-1-phosphate, and plays a central role in maintaining cellular and organismal glucose homeostasis.</text>
</comment>
<dbReference type="Pfam" id="PF00343">
    <property type="entry name" value="Phosphorylase"/>
    <property type="match status" value="1"/>
</dbReference>
<evidence type="ECO:0000256" key="8">
    <source>
        <dbReference type="ARBA" id="ARBA00023277"/>
    </source>
</evidence>
<dbReference type="InterPro" id="IPR011833">
    <property type="entry name" value="Glycg_phsphrylas"/>
</dbReference>
<comment type="caution">
    <text evidence="13">The sequence shown here is derived from an EMBL/GenBank/DDBJ whole genome shotgun (WGS) entry which is preliminary data.</text>
</comment>
<feature type="region of interest" description="Disordered" evidence="12">
    <location>
        <begin position="1"/>
        <end position="20"/>
    </location>
</feature>
<dbReference type="EC" id="2.4.1.1" evidence="11"/>
<evidence type="ECO:0000256" key="11">
    <source>
        <dbReference type="RuleBase" id="RU000587"/>
    </source>
</evidence>
<evidence type="ECO:0000256" key="4">
    <source>
        <dbReference type="ARBA" id="ARBA00022533"/>
    </source>
</evidence>
<dbReference type="Gene3D" id="3.40.50.2000">
    <property type="entry name" value="Glycogen Phosphorylase B"/>
    <property type="match status" value="2"/>
</dbReference>
<evidence type="ECO:0000313" key="13">
    <source>
        <dbReference type="EMBL" id="OOC11302.1"/>
    </source>
</evidence>
<dbReference type="GO" id="GO:0005737">
    <property type="term" value="C:cytoplasm"/>
    <property type="evidence" value="ECO:0007669"/>
    <property type="project" value="TreeGrafter"/>
</dbReference>
<dbReference type="SUPFAM" id="SSF53756">
    <property type="entry name" value="UDP-Glycosyltransferase/glycogen phosphorylase"/>
    <property type="match status" value="1"/>
</dbReference>
<dbReference type="GO" id="GO:0008184">
    <property type="term" value="F:glycogen phosphorylase activity"/>
    <property type="evidence" value="ECO:0007669"/>
    <property type="project" value="InterPro"/>
</dbReference>
<evidence type="ECO:0000256" key="3">
    <source>
        <dbReference type="ARBA" id="ARBA00006047"/>
    </source>
</evidence>
<evidence type="ECO:0000256" key="1">
    <source>
        <dbReference type="ARBA" id="ARBA00001275"/>
    </source>
</evidence>
<dbReference type="FunFam" id="3.40.50.2000:FF:000003">
    <property type="entry name" value="Alpha-1,4 glucan phosphorylase"/>
    <property type="match status" value="1"/>
</dbReference>
<name>A0A1V3A1T9_9GAMM</name>
<comment type="similarity">
    <text evidence="3 11">Belongs to the glycogen phosphorylase family.</text>
</comment>
<evidence type="ECO:0000256" key="2">
    <source>
        <dbReference type="ARBA" id="ARBA00001933"/>
    </source>
</evidence>
<gene>
    <name evidence="13" type="ORF">B1A74_01405</name>
</gene>
<dbReference type="PANTHER" id="PTHR11468:SF3">
    <property type="entry name" value="GLYCOGEN PHOSPHORYLASE, LIVER FORM"/>
    <property type="match status" value="1"/>
</dbReference>
<dbReference type="PROSITE" id="PS00102">
    <property type="entry name" value="PHOSPHORYLASE"/>
    <property type="match status" value="1"/>
</dbReference>
<proteinExistence type="inferred from homology"/>
<dbReference type="PANTHER" id="PTHR11468">
    <property type="entry name" value="GLYCOGEN PHOSPHORYLASE"/>
    <property type="match status" value="1"/>
</dbReference>
<evidence type="ECO:0000256" key="9">
    <source>
        <dbReference type="ARBA" id="ARBA00025174"/>
    </source>
</evidence>
<dbReference type="GO" id="GO:0005980">
    <property type="term" value="P:glycogen catabolic process"/>
    <property type="evidence" value="ECO:0007669"/>
    <property type="project" value="UniProtKB-ARBA"/>
</dbReference>
<dbReference type="NCBIfam" id="TIGR02093">
    <property type="entry name" value="P_ylase"/>
    <property type="match status" value="1"/>
</dbReference>
<dbReference type="GO" id="GO:0030170">
    <property type="term" value="F:pyridoxal phosphate binding"/>
    <property type="evidence" value="ECO:0007669"/>
    <property type="project" value="InterPro"/>
</dbReference>
<keyword evidence="4" id="KW-0021">Allosteric enzyme</keyword>
<comment type="catalytic activity">
    <reaction evidence="1 11">
        <text>[(1-&gt;4)-alpha-D-glucosyl](n) + phosphate = [(1-&gt;4)-alpha-D-glucosyl](n-1) + alpha-D-glucose 1-phosphate</text>
        <dbReference type="Rhea" id="RHEA:41732"/>
        <dbReference type="Rhea" id="RHEA-COMP:9584"/>
        <dbReference type="Rhea" id="RHEA-COMP:9586"/>
        <dbReference type="ChEBI" id="CHEBI:15444"/>
        <dbReference type="ChEBI" id="CHEBI:43474"/>
        <dbReference type="ChEBI" id="CHEBI:58601"/>
        <dbReference type="EC" id="2.4.1.1"/>
    </reaction>
</comment>
<dbReference type="OrthoDB" id="7229284at2"/>
<evidence type="ECO:0000256" key="12">
    <source>
        <dbReference type="SAM" id="MobiDB-lite"/>
    </source>
</evidence>
<accession>A0A1V3A1T9</accession>
<dbReference type="FunFam" id="3.40.50.2000:FF:000002">
    <property type="entry name" value="Alpha-1,4 glucan phosphorylase"/>
    <property type="match status" value="1"/>
</dbReference>
<comment type="cofactor">
    <cofactor evidence="2 11">
        <name>pyridoxal 5'-phosphate</name>
        <dbReference type="ChEBI" id="CHEBI:597326"/>
    </cofactor>
</comment>
<evidence type="ECO:0000256" key="6">
    <source>
        <dbReference type="ARBA" id="ARBA00022679"/>
    </source>
</evidence>
<keyword evidence="14" id="KW-1185">Reference proteome</keyword>
<dbReference type="AlphaFoldDB" id="A0A1V3A1T9"/>
<evidence type="ECO:0000313" key="14">
    <source>
        <dbReference type="Proteomes" id="UP000189177"/>
    </source>
</evidence>
<dbReference type="Proteomes" id="UP000189177">
    <property type="component" value="Unassembled WGS sequence"/>
</dbReference>
<evidence type="ECO:0000256" key="5">
    <source>
        <dbReference type="ARBA" id="ARBA00022676"/>
    </source>
</evidence>
<keyword evidence="5 11" id="KW-0328">Glycosyltransferase</keyword>
<keyword evidence="6 11" id="KW-0808">Transferase</keyword>
<evidence type="ECO:0000256" key="10">
    <source>
        <dbReference type="PIRSR" id="PIRSR000460-1"/>
    </source>
</evidence>
<reference evidence="13 14" key="1">
    <citation type="submission" date="2017-02" db="EMBL/GenBank/DDBJ databases">
        <title>Genomic diversity within the haloalkaliphilic genus Thioalkalivibrio.</title>
        <authorList>
            <person name="Ahn A.-C."/>
            <person name="Meier-Kolthoff J."/>
            <person name="Overmars L."/>
            <person name="Richter M."/>
            <person name="Woyke T."/>
            <person name="Sorokin D.Y."/>
            <person name="Muyzer G."/>
        </authorList>
    </citation>
    <scope>NUCLEOTIDE SEQUENCE [LARGE SCALE GENOMIC DNA]</scope>
    <source>
        <strain evidence="13 14">HL17</strain>
    </source>
</reference>
<dbReference type="RefSeq" id="WP_077243555.1">
    <property type="nucleotide sequence ID" value="NZ_MUZR01000004.1"/>
</dbReference>
<feature type="modified residue" description="N6-(pyridoxal phosphate)lysine" evidence="10">
    <location>
        <position position="670"/>
    </location>
</feature>
<dbReference type="InterPro" id="IPR000811">
    <property type="entry name" value="Glyco_trans_35"/>
</dbReference>
<dbReference type="STRING" id="252474.B1A74_01405"/>
<dbReference type="CDD" id="cd04300">
    <property type="entry name" value="GT35_Glycogen_Phosphorylase"/>
    <property type="match status" value="1"/>
</dbReference>
<keyword evidence="7 10" id="KW-0663">Pyridoxal phosphate</keyword>
<sequence>MSTSADTTAPPLSPLPHDTEGLKQSIRDAMVRFVGKDPKQATQRDWLDATSFAVRERMIERRLLTRRQFDAEDVKRVYYLSMEYLIGRMLEANLRNTGILDETREALAQLGQDYDEIVAWEDDAALGNGGLGRLAACILESLATQGYPGFGYGIRYEYGMFRQQFEPYRQVEHPDNWLRYGNPWEFPRAERKYPIRFYGEVVEHHRNDGSVHYSWEDGEQILAMAYDYPTAGYGRRNVNNLRLWGAKATRDFDLRYFNEGDYIRAVADKSQSESISMVLYPNDATAIGKELRLKQEYFFVAASLHDILDRHTELGYTLDDLPHQVAIQLNDTHPAIAVAELMRLLMDRHGLHWARAWELCRQVFAYTNHTLMPEALETWPVDLMTRVLPRHMQIIYRINHEFLEMVRRRFPGDEERLKRLSLIDEEGGRNVRMAHLAVVGSHQINGVAALHTELLKQTLFADFYQLWPERFVNVTNGVTPRLWMIQANPELTEFLGEKIGHDWQYDLERLRALEPWVADPELQQKFQQVKRKNKERLATLVRERTGIRIRTDVLFDVQIKRIHEYKRQLLKLLHVIELYNRIRDGENVPPRVVIFGGKAAPGYQRAKDIIQVINEVADVINHDPQVGDRLKCVFIPNYEVSAATVIIPAADLSEQISTAGFEASGTGNMKLALNGALTVGTLDGANIEIRDAVGEDNIFIFGMTESEVVAHRARGEVPEAMLAGRPALSRTVEMIEQGYFTCDDNATHAELGHYLRHQDPFFVLADYPAYREACERADALYAQPECWNTAALTNIARMGYFSIDRTVRDYAEKIWDATPEPVAPKRNGG</sequence>
<keyword evidence="8 11" id="KW-0119">Carbohydrate metabolism</keyword>
<comment type="function">
    <text evidence="9">Phosphorylase is an important allosteric enzyme in carbohydrate metabolism. Enzymes from different sources differ in their regulatory mechanisms and in their natural substrates. However, all known phosphorylases share catalytic and structural properties.</text>
</comment>
<dbReference type="EMBL" id="MUZR01000004">
    <property type="protein sequence ID" value="OOC11302.1"/>
    <property type="molecule type" value="Genomic_DNA"/>
</dbReference>
<dbReference type="PIRSF" id="PIRSF000460">
    <property type="entry name" value="Pprylas_GlgP"/>
    <property type="match status" value="1"/>
</dbReference>
<dbReference type="InterPro" id="IPR035090">
    <property type="entry name" value="Pyridoxal_P_attach_site"/>
</dbReference>
<evidence type="ECO:0000256" key="7">
    <source>
        <dbReference type="ARBA" id="ARBA00022898"/>
    </source>
</evidence>
<protein>
    <recommendedName>
        <fullName evidence="11">Alpha-1,4 glucan phosphorylase</fullName>
        <ecNumber evidence="11">2.4.1.1</ecNumber>
    </recommendedName>
</protein>